<evidence type="ECO:0000313" key="2">
    <source>
        <dbReference type="EMBL" id="GIH69445.1"/>
    </source>
</evidence>
<dbReference type="EMBL" id="BOOG01000014">
    <property type="protein sequence ID" value="GIH69445.1"/>
    <property type="molecule type" value="Genomic_DNA"/>
</dbReference>
<accession>A0A8J3R6V3</accession>
<dbReference type="RefSeq" id="WP_204014002.1">
    <property type="nucleotide sequence ID" value="NZ_BOOG01000014.1"/>
</dbReference>
<comment type="caution">
    <text evidence="2">The sequence shown here is derived from an EMBL/GenBank/DDBJ whole genome shotgun (WGS) entry which is preliminary data.</text>
</comment>
<feature type="region of interest" description="Disordered" evidence="1">
    <location>
        <begin position="48"/>
        <end position="86"/>
    </location>
</feature>
<gene>
    <name evidence="2" type="ORF">Mth01_16980</name>
</gene>
<proteinExistence type="predicted"/>
<reference evidence="2" key="1">
    <citation type="submission" date="2021-01" db="EMBL/GenBank/DDBJ databases">
        <title>Whole genome shotgun sequence of Sphaerimonospora thailandensis NBRC 107569.</title>
        <authorList>
            <person name="Komaki H."/>
            <person name="Tamura T."/>
        </authorList>
    </citation>
    <scope>NUCLEOTIDE SEQUENCE</scope>
    <source>
        <strain evidence="2">NBRC 107569</strain>
    </source>
</reference>
<evidence type="ECO:0000256" key="1">
    <source>
        <dbReference type="SAM" id="MobiDB-lite"/>
    </source>
</evidence>
<sequence>MACNIETFAATDETMVAALLREREGYVRHGMADRVAQVDEQLKHYGYEAERDAGPAAVARSPRGRNAEGGRQTAEGGSGRTAARRS</sequence>
<organism evidence="2 3">
    <name type="scientific">Sphaerimonospora thailandensis</name>
    <dbReference type="NCBI Taxonomy" id="795644"/>
    <lineage>
        <taxon>Bacteria</taxon>
        <taxon>Bacillati</taxon>
        <taxon>Actinomycetota</taxon>
        <taxon>Actinomycetes</taxon>
        <taxon>Streptosporangiales</taxon>
        <taxon>Streptosporangiaceae</taxon>
        <taxon>Sphaerimonospora</taxon>
    </lineage>
</organism>
<keyword evidence="3" id="KW-1185">Reference proteome</keyword>
<dbReference type="AlphaFoldDB" id="A0A8J3R6V3"/>
<dbReference type="Proteomes" id="UP000610966">
    <property type="component" value="Unassembled WGS sequence"/>
</dbReference>
<protein>
    <submittedName>
        <fullName evidence="2">Uncharacterized protein</fullName>
    </submittedName>
</protein>
<evidence type="ECO:0000313" key="3">
    <source>
        <dbReference type="Proteomes" id="UP000610966"/>
    </source>
</evidence>
<name>A0A8J3R6V3_9ACTN</name>